<dbReference type="HOGENOM" id="CLU_095956_1_0_2"/>
<dbReference type="PANTHER" id="PTHR39518">
    <property type="entry name" value="UPF0215 PROTEIN MJ1150"/>
    <property type="match status" value="1"/>
</dbReference>
<evidence type="ECO:0000313" key="3">
    <source>
        <dbReference type="Proteomes" id="UP000000254"/>
    </source>
</evidence>
<dbReference type="STRING" id="399550.Smar_0796"/>
<evidence type="ECO:0000256" key="1">
    <source>
        <dbReference type="HAMAP-Rule" id="MF_00582"/>
    </source>
</evidence>
<accession>A3DMN7</accession>
<sequence>MKNTIIACDDGYFPQFFKGGKGRTILACIKTRNNSFIVRIAFKRVIIDGRETTPTIIDLVKLLKPCKVILLDGITYAGFDVADALQIHEETQIPVITVQQYPLDLERIKYSLKKHFLDWSKRYKVISKIYRNMYPLSTRWKTIEFSPYGINPKEASKLLLQTMIYSPIPEPLRIADHIASQLSRLILRKNL</sequence>
<dbReference type="Gene3D" id="3.30.2170.10">
    <property type="entry name" value="archaeoglobus fulgidus dsm 4304 superfamily"/>
    <property type="match status" value="1"/>
</dbReference>
<dbReference type="Pfam" id="PF01949">
    <property type="entry name" value="Endo_dU"/>
    <property type="match status" value="1"/>
</dbReference>
<keyword evidence="3" id="KW-1185">Reference proteome</keyword>
<organism evidence="2 3">
    <name type="scientific">Staphylothermus marinus (strain ATCC 43588 / DSM 3639 / JCM 9404 / F1)</name>
    <dbReference type="NCBI Taxonomy" id="399550"/>
    <lineage>
        <taxon>Archaea</taxon>
        <taxon>Thermoproteota</taxon>
        <taxon>Thermoprotei</taxon>
        <taxon>Desulfurococcales</taxon>
        <taxon>Desulfurococcaceae</taxon>
        <taxon>Staphylothermus</taxon>
    </lineage>
</organism>
<dbReference type="PANTHER" id="PTHR39518:SF2">
    <property type="entry name" value="UPF0215 PROTEIN MJ1150"/>
    <property type="match status" value="1"/>
</dbReference>
<name>A3DMN7_STAMF</name>
<proteinExistence type="inferred from homology"/>
<dbReference type="Proteomes" id="UP000000254">
    <property type="component" value="Chromosome"/>
</dbReference>
<dbReference type="eggNOG" id="arCOG00928">
    <property type="taxonomic scope" value="Archaea"/>
</dbReference>
<gene>
    <name evidence="2" type="ordered locus">Smar_0796</name>
</gene>
<dbReference type="GeneID" id="4907102"/>
<reference evidence="3" key="1">
    <citation type="journal article" date="2009" name="BMC Genomics">
        <title>The complete genome sequence of Staphylothermus marinus reveals differences in sulfur metabolism among heterotrophic Crenarchaeota.</title>
        <authorList>
            <person name="Anderson I.J."/>
            <person name="Dharmarajan L."/>
            <person name="Rodriguez J."/>
            <person name="Hooper S."/>
            <person name="Porat I."/>
            <person name="Ulrich L.E."/>
            <person name="Elkins J.G."/>
            <person name="Mavromatis K."/>
            <person name="Sun H."/>
            <person name="Land M."/>
            <person name="Lapidus A."/>
            <person name="Lucas S."/>
            <person name="Barry K."/>
            <person name="Huber H."/>
            <person name="Zhulin I.B."/>
            <person name="Whitman W.B."/>
            <person name="Mukhopadhyay B."/>
            <person name="Woese C."/>
            <person name="Bristow J."/>
            <person name="Kyrpides N."/>
        </authorList>
    </citation>
    <scope>NUCLEOTIDE SEQUENCE [LARGE SCALE GENOMIC DNA]</scope>
    <source>
        <strain evidence="3">ATCC 43588 / DSM 3639 / JCM 9404 / F1</strain>
    </source>
</reference>
<dbReference type="HAMAP" id="MF_00582">
    <property type="entry name" value="UPF0215"/>
    <property type="match status" value="1"/>
</dbReference>
<dbReference type="OrthoDB" id="15207at2157"/>
<dbReference type="EMBL" id="CP000575">
    <property type="protein sequence ID" value="ABN69897.1"/>
    <property type="molecule type" value="Genomic_DNA"/>
</dbReference>
<reference evidence="2 3" key="2">
    <citation type="journal article" date="2009" name="Stand. Genomic Sci.">
        <title>Complete genome sequence of Staphylothermus marinus Stetter and Fiala 1986 type strain F1.</title>
        <authorList>
            <person name="Anderson I.J."/>
            <person name="Sun H."/>
            <person name="Lapidus A."/>
            <person name="Copeland A."/>
            <person name="Glavina Del Rio T."/>
            <person name="Tice H."/>
            <person name="Dalin E."/>
            <person name="Lucas S."/>
            <person name="Barry K."/>
            <person name="Land M."/>
            <person name="Richardson P."/>
            <person name="Huber H."/>
            <person name="Kyrpides N.C."/>
        </authorList>
    </citation>
    <scope>NUCLEOTIDE SEQUENCE [LARGE SCALE GENOMIC DNA]</scope>
    <source>
        <strain evidence="3">ATCC 43588 / DSM 3639 / JCM 9404 / F1</strain>
    </source>
</reference>
<comment type="similarity">
    <text evidence="1">Belongs to the UPF0215 family.</text>
</comment>
<dbReference type="InterPro" id="IPR002802">
    <property type="entry name" value="Endo_dU"/>
</dbReference>
<dbReference type="PIRSF" id="PIRSF006380">
    <property type="entry name" value="UCP006380"/>
    <property type="match status" value="1"/>
</dbReference>
<dbReference type="KEGG" id="smr:Smar_0796"/>
<evidence type="ECO:0000313" key="2">
    <source>
        <dbReference type="EMBL" id="ABN69897.1"/>
    </source>
</evidence>
<dbReference type="RefSeq" id="WP_011839088.1">
    <property type="nucleotide sequence ID" value="NC_009033.1"/>
</dbReference>
<protein>
    <recommendedName>
        <fullName evidence="1">UPF0215 protein Smar_0796</fullName>
    </recommendedName>
</protein>
<dbReference type="AlphaFoldDB" id="A3DMN7"/>